<dbReference type="InterPro" id="IPR033228">
    <property type="entry name" value="SZT2"/>
</dbReference>
<sequence>MLVSQIKSICRRVNQYLLLQNLHKTSKCSELLETESNEDYNWKSETINEFSNVVQNRDSAQNFTPGMFRCRVVWKFTFQLHPRLKTGPGRSGLSRGIKALHGVLNRFAVSNRNNMFVYQENNKNVFYLRLHEQISDGKLYKINYRKAMNNLLFLEAIVWFHYHKLS</sequence>
<name>V9IHF1_APICE</name>
<organism evidence="1">
    <name type="scientific">Apis cerana</name>
    <name type="common">Indian honeybee</name>
    <dbReference type="NCBI Taxonomy" id="7461"/>
    <lineage>
        <taxon>Eukaryota</taxon>
        <taxon>Metazoa</taxon>
        <taxon>Ecdysozoa</taxon>
        <taxon>Arthropoda</taxon>
        <taxon>Hexapoda</taxon>
        <taxon>Insecta</taxon>
        <taxon>Pterygota</taxon>
        <taxon>Neoptera</taxon>
        <taxon>Endopterygota</taxon>
        <taxon>Hymenoptera</taxon>
        <taxon>Apocrita</taxon>
        <taxon>Aculeata</taxon>
        <taxon>Apoidea</taxon>
        <taxon>Anthophila</taxon>
        <taxon>Apidae</taxon>
        <taxon>Apis</taxon>
    </lineage>
</organism>
<dbReference type="AlphaFoldDB" id="V9IHF1"/>
<dbReference type="PANTHER" id="PTHR14918">
    <property type="entry name" value="KICSTOR COMPLEX PROTEIN SZT2"/>
    <property type="match status" value="1"/>
</dbReference>
<proteinExistence type="evidence at transcript level"/>
<protein>
    <submittedName>
        <fullName evidence="1">Uncharacterized protein KIAA0467</fullName>
    </submittedName>
</protein>
<dbReference type="PANTHER" id="PTHR14918:SF3">
    <property type="entry name" value="KICSTOR COMPLEX PROTEIN SZT2"/>
    <property type="match status" value="1"/>
</dbReference>
<reference evidence="1" key="1">
    <citation type="submission" date="2011-11" db="EMBL/GenBank/DDBJ databases">
        <title>Decoding the brain transcriptome of the Eastern honeybee (Apis cerana) based on pyrosequencing.</title>
        <authorList>
            <person name="Sun L."/>
            <person name="Zheng H."/>
            <person name="Wang Y."/>
            <person name="Xie X."/>
            <person name="Zhu Y."/>
            <person name="Gu W."/>
            <person name="Wang S."/>
        </authorList>
    </citation>
    <scope>NUCLEOTIDE SEQUENCE</scope>
    <source>
        <tissue evidence="1">Brain</tissue>
    </source>
</reference>
<gene>
    <name evidence="1" type="ORF">ACCB04480</name>
</gene>
<dbReference type="GO" id="GO:0005777">
    <property type="term" value="C:peroxisome"/>
    <property type="evidence" value="ECO:0007669"/>
    <property type="project" value="InterPro"/>
</dbReference>
<accession>V9IHF1</accession>
<evidence type="ECO:0000313" key="1">
    <source>
        <dbReference type="EMBL" id="AEY59749.1"/>
    </source>
</evidence>
<dbReference type="EMBL" id="JR043273">
    <property type="protein sequence ID" value="AEY59749.1"/>
    <property type="molecule type" value="mRNA"/>
</dbReference>